<dbReference type="AlphaFoldDB" id="M2Z581"/>
<proteinExistence type="predicted"/>
<comment type="caution">
    <text evidence="1">The sequence shown here is derived from an EMBL/GenBank/DDBJ whole genome shotgun (WGS) entry which is preliminary data.</text>
</comment>
<organism evidence="1 2">
    <name type="scientific">Rhodococcus ruber BKS 20-38</name>
    <dbReference type="NCBI Taxonomy" id="1278076"/>
    <lineage>
        <taxon>Bacteria</taxon>
        <taxon>Bacillati</taxon>
        <taxon>Actinomycetota</taxon>
        <taxon>Actinomycetes</taxon>
        <taxon>Mycobacteriales</taxon>
        <taxon>Nocardiaceae</taxon>
        <taxon>Rhodococcus</taxon>
    </lineage>
</organism>
<name>M2Z581_9NOCA</name>
<dbReference type="PATRIC" id="fig|1278076.4.peg.4593"/>
<accession>M2Z581</accession>
<keyword evidence="2" id="KW-1185">Reference proteome</keyword>
<sequence>MAEVSIGCSGCPPDTDTVIYRVATIQQTAIAADHAEPVDPDITVWVTVTKDNGDSGRWFIDDIHY</sequence>
<gene>
    <name evidence="1" type="ORF">G352_22406</name>
</gene>
<evidence type="ECO:0000313" key="1">
    <source>
        <dbReference type="EMBL" id="EME56013.1"/>
    </source>
</evidence>
<reference evidence="1 2" key="1">
    <citation type="journal article" date="2013" name="Genome Announc.">
        <title>Draft Genome Sequence of Rhodococcus ruber Strain BKS 20-38.</title>
        <authorList>
            <person name="Bala M."/>
            <person name="Kumar S."/>
            <person name="Raghava G.P."/>
            <person name="Mayilraj S."/>
        </authorList>
    </citation>
    <scope>NUCLEOTIDE SEQUENCE [LARGE SCALE GENOMIC DNA]</scope>
    <source>
        <strain evidence="1 2">BKS 20-38</strain>
    </source>
</reference>
<protein>
    <submittedName>
        <fullName evidence="1">Uncharacterized protein</fullName>
    </submittedName>
</protein>
<evidence type="ECO:0000313" key="2">
    <source>
        <dbReference type="Proteomes" id="UP000011731"/>
    </source>
</evidence>
<dbReference type="EMBL" id="AOEX01000083">
    <property type="protein sequence ID" value="EME56013.1"/>
    <property type="molecule type" value="Genomic_DNA"/>
</dbReference>
<dbReference type="Proteomes" id="UP000011731">
    <property type="component" value="Unassembled WGS sequence"/>
</dbReference>